<sequence>MKFSATAVLLAVATFVGSTVQAAPMAHEKRIAQVIAEGTAQWEKACLAAGGGQRCNPLSVSSMTTLLIAAGPCEQQNKADEMIDLAKQLGGNKEMIRLAQIFAQQPRNTPNSVSVPYCQAPPRNPELNGLFQCQFAGANKQTFVNGVKAGGPGTIPFGRKSPVSPAGSCPAHPQGPIPDGQQLVNLARNPRAGGRREVSPANNAAAGFRLQNGKDAIALNNKFRGLNVNSRCKSGENACINGAFAQCVFGKFVTTRCSAGTTCAALPLVNSPGTSVTCTTPADVDARIRATGAKRDVVPVNNAASANVQFENGKAAKALNAKFANLNENSPCQSGENACINGAFAQCVFGKFVVMGCGAGTTCAALPLVNSAGTSITCTTPADAQARISRTGA</sequence>
<evidence type="ECO:0000256" key="1">
    <source>
        <dbReference type="SAM" id="MobiDB-lite"/>
    </source>
</evidence>
<dbReference type="Proteomes" id="UP000813824">
    <property type="component" value="Unassembled WGS sequence"/>
</dbReference>
<evidence type="ECO:0000256" key="2">
    <source>
        <dbReference type="SAM" id="SignalP"/>
    </source>
</evidence>
<evidence type="ECO:0000313" key="4">
    <source>
        <dbReference type="Proteomes" id="UP000813824"/>
    </source>
</evidence>
<organism evidence="3 4">
    <name type="scientific">Cristinia sonorae</name>
    <dbReference type="NCBI Taxonomy" id="1940300"/>
    <lineage>
        <taxon>Eukaryota</taxon>
        <taxon>Fungi</taxon>
        <taxon>Dikarya</taxon>
        <taxon>Basidiomycota</taxon>
        <taxon>Agaricomycotina</taxon>
        <taxon>Agaricomycetes</taxon>
        <taxon>Agaricomycetidae</taxon>
        <taxon>Agaricales</taxon>
        <taxon>Pleurotineae</taxon>
        <taxon>Stephanosporaceae</taxon>
        <taxon>Cristinia</taxon>
    </lineage>
</organism>
<accession>A0A8K0XNQ6</accession>
<dbReference type="AlphaFoldDB" id="A0A8K0XNQ6"/>
<protein>
    <recommendedName>
        <fullName evidence="5">Proline-rich protein</fullName>
    </recommendedName>
</protein>
<feature type="region of interest" description="Disordered" evidence="1">
    <location>
        <begin position="162"/>
        <end position="182"/>
    </location>
</feature>
<reference evidence="3" key="1">
    <citation type="journal article" date="2021" name="New Phytol.">
        <title>Evolutionary innovations through gain and loss of genes in the ectomycorrhizal Boletales.</title>
        <authorList>
            <person name="Wu G."/>
            <person name="Miyauchi S."/>
            <person name="Morin E."/>
            <person name="Kuo A."/>
            <person name="Drula E."/>
            <person name="Varga T."/>
            <person name="Kohler A."/>
            <person name="Feng B."/>
            <person name="Cao Y."/>
            <person name="Lipzen A."/>
            <person name="Daum C."/>
            <person name="Hundley H."/>
            <person name="Pangilinan J."/>
            <person name="Johnson J."/>
            <person name="Barry K."/>
            <person name="LaButti K."/>
            <person name="Ng V."/>
            <person name="Ahrendt S."/>
            <person name="Min B."/>
            <person name="Choi I.G."/>
            <person name="Park H."/>
            <person name="Plett J.M."/>
            <person name="Magnuson J."/>
            <person name="Spatafora J.W."/>
            <person name="Nagy L.G."/>
            <person name="Henrissat B."/>
            <person name="Grigoriev I.V."/>
            <person name="Yang Z.L."/>
            <person name="Xu J."/>
            <person name="Martin F.M."/>
        </authorList>
    </citation>
    <scope>NUCLEOTIDE SEQUENCE</scope>
    <source>
        <strain evidence="3">KKN 215</strain>
    </source>
</reference>
<keyword evidence="4" id="KW-1185">Reference proteome</keyword>
<evidence type="ECO:0000313" key="3">
    <source>
        <dbReference type="EMBL" id="KAH8094935.1"/>
    </source>
</evidence>
<name>A0A8K0XNQ6_9AGAR</name>
<dbReference type="EMBL" id="JAEVFJ010000024">
    <property type="protein sequence ID" value="KAH8094935.1"/>
    <property type="molecule type" value="Genomic_DNA"/>
</dbReference>
<evidence type="ECO:0008006" key="5">
    <source>
        <dbReference type="Google" id="ProtNLM"/>
    </source>
</evidence>
<proteinExistence type="predicted"/>
<dbReference type="OrthoDB" id="2362516at2759"/>
<comment type="caution">
    <text evidence="3">The sequence shown here is derived from an EMBL/GenBank/DDBJ whole genome shotgun (WGS) entry which is preliminary data.</text>
</comment>
<feature type="chain" id="PRO_5035445584" description="Proline-rich protein" evidence="2">
    <location>
        <begin position="23"/>
        <end position="393"/>
    </location>
</feature>
<feature type="signal peptide" evidence="2">
    <location>
        <begin position="1"/>
        <end position="22"/>
    </location>
</feature>
<gene>
    <name evidence="3" type="ORF">BXZ70DRAFT_991890</name>
</gene>
<keyword evidence="2" id="KW-0732">Signal</keyword>